<keyword evidence="1" id="KW-0805">Transcription regulation</keyword>
<dbReference type="PROSITE" id="PS50995">
    <property type="entry name" value="HTH_MARR_2"/>
    <property type="match status" value="1"/>
</dbReference>
<proteinExistence type="predicted"/>
<evidence type="ECO:0000256" key="4">
    <source>
        <dbReference type="SAM" id="MobiDB-lite"/>
    </source>
</evidence>
<dbReference type="Pfam" id="PF01047">
    <property type="entry name" value="MarR"/>
    <property type="match status" value="1"/>
</dbReference>
<feature type="domain" description="HTH marR-type" evidence="5">
    <location>
        <begin position="1"/>
        <end position="135"/>
    </location>
</feature>
<keyword evidence="2" id="KW-0238">DNA-binding</keyword>
<dbReference type="PROSITE" id="PS01117">
    <property type="entry name" value="HTH_MARR_1"/>
    <property type="match status" value="1"/>
</dbReference>
<dbReference type="InterPro" id="IPR036390">
    <property type="entry name" value="WH_DNA-bd_sf"/>
</dbReference>
<protein>
    <submittedName>
        <fullName evidence="6">MarR family winged helix-turn-helix transcriptional regulator</fullName>
    </submittedName>
</protein>
<dbReference type="PRINTS" id="PR00598">
    <property type="entry name" value="HTHMARR"/>
</dbReference>
<keyword evidence="7" id="KW-1185">Reference proteome</keyword>
<evidence type="ECO:0000256" key="3">
    <source>
        <dbReference type="ARBA" id="ARBA00023163"/>
    </source>
</evidence>
<dbReference type="Proteomes" id="UP001524502">
    <property type="component" value="Unassembled WGS sequence"/>
</dbReference>
<dbReference type="PANTHER" id="PTHR42756:SF2">
    <property type="entry name" value="MARR FAMILY REGULATORY PROTEIN"/>
    <property type="match status" value="1"/>
</dbReference>
<dbReference type="Gene3D" id="1.10.10.10">
    <property type="entry name" value="Winged helix-like DNA-binding domain superfamily/Winged helix DNA-binding domain"/>
    <property type="match status" value="1"/>
</dbReference>
<evidence type="ECO:0000259" key="5">
    <source>
        <dbReference type="PROSITE" id="PS50995"/>
    </source>
</evidence>
<dbReference type="SMART" id="SM00347">
    <property type="entry name" value="HTH_MARR"/>
    <property type="match status" value="1"/>
</dbReference>
<keyword evidence="3" id="KW-0804">Transcription</keyword>
<dbReference type="PANTHER" id="PTHR42756">
    <property type="entry name" value="TRANSCRIPTIONAL REGULATOR, MARR"/>
    <property type="match status" value="1"/>
</dbReference>
<evidence type="ECO:0000256" key="1">
    <source>
        <dbReference type="ARBA" id="ARBA00023015"/>
    </source>
</evidence>
<sequence length="176" mass="20267">MENHSYLTSFSIIHRFSILYHIKELKKFKISGHQMGYIMCVCKQPGISQEDLSSYLRLNKGAVAKGIRPLIEEGYIQRIQSKRDRRAYELYPTEKARELRIAAERTMKSFDRILTQNMSGEEQKLFKDLVTVACNNVLEAAGEDRHELTQPGPPPGCRPPRDHSRRPPAGPDKRSR</sequence>
<comment type="caution">
    <text evidence="6">The sequence shown here is derived from an EMBL/GenBank/DDBJ whole genome shotgun (WGS) entry which is preliminary data.</text>
</comment>
<dbReference type="RefSeq" id="WP_256133609.1">
    <property type="nucleotide sequence ID" value="NZ_JANFXK010000028.1"/>
</dbReference>
<reference evidence="6 7" key="1">
    <citation type="submission" date="2022-06" db="EMBL/GenBank/DDBJ databases">
        <title>Isolation of gut microbiota from human fecal samples.</title>
        <authorList>
            <person name="Pamer E.G."/>
            <person name="Barat B."/>
            <person name="Waligurski E."/>
            <person name="Medina S."/>
            <person name="Paddock L."/>
            <person name="Mostad J."/>
        </authorList>
    </citation>
    <scope>NUCLEOTIDE SEQUENCE [LARGE SCALE GENOMIC DNA]</scope>
    <source>
        <strain evidence="6 7">SL.3.17</strain>
    </source>
</reference>
<dbReference type="InterPro" id="IPR000835">
    <property type="entry name" value="HTH_MarR-typ"/>
</dbReference>
<dbReference type="EMBL" id="JANFXK010000028">
    <property type="protein sequence ID" value="MCQ4638412.1"/>
    <property type="molecule type" value="Genomic_DNA"/>
</dbReference>
<gene>
    <name evidence="6" type="ORF">NE619_16905</name>
</gene>
<feature type="region of interest" description="Disordered" evidence="4">
    <location>
        <begin position="141"/>
        <end position="176"/>
    </location>
</feature>
<organism evidence="6 7">
    <name type="scientific">Anaerovorax odorimutans</name>
    <dbReference type="NCBI Taxonomy" id="109327"/>
    <lineage>
        <taxon>Bacteria</taxon>
        <taxon>Bacillati</taxon>
        <taxon>Bacillota</taxon>
        <taxon>Clostridia</taxon>
        <taxon>Peptostreptococcales</taxon>
        <taxon>Anaerovoracaceae</taxon>
        <taxon>Anaerovorax</taxon>
    </lineage>
</organism>
<evidence type="ECO:0000313" key="7">
    <source>
        <dbReference type="Proteomes" id="UP001524502"/>
    </source>
</evidence>
<dbReference type="InterPro" id="IPR023187">
    <property type="entry name" value="Tscrpt_reg_MarR-type_CS"/>
</dbReference>
<dbReference type="InterPro" id="IPR036388">
    <property type="entry name" value="WH-like_DNA-bd_sf"/>
</dbReference>
<accession>A0ABT1RTA8</accession>
<evidence type="ECO:0000256" key="2">
    <source>
        <dbReference type="ARBA" id="ARBA00023125"/>
    </source>
</evidence>
<evidence type="ECO:0000313" key="6">
    <source>
        <dbReference type="EMBL" id="MCQ4638412.1"/>
    </source>
</evidence>
<dbReference type="SUPFAM" id="SSF46785">
    <property type="entry name" value="Winged helix' DNA-binding domain"/>
    <property type="match status" value="1"/>
</dbReference>
<name>A0ABT1RTA8_9FIRM</name>